<dbReference type="InterPro" id="IPR004313">
    <property type="entry name" value="ARD"/>
</dbReference>
<evidence type="ECO:0000256" key="1">
    <source>
        <dbReference type="ARBA" id="ARBA00000428"/>
    </source>
</evidence>
<evidence type="ECO:0000256" key="12">
    <source>
        <dbReference type="SAM" id="MobiDB-lite"/>
    </source>
</evidence>
<keyword evidence="10 11" id="KW-0539">Nucleus</keyword>
<keyword evidence="5 11" id="KW-0479">Metal-binding</keyword>
<feature type="binding site" evidence="11">
    <location>
        <position position="133"/>
    </location>
    <ligand>
        <name>Ni(2+)</name>
        <dbReference type="ChEBI" id="CHEBI:49786"/>
        <note>for nickel-dependent acireductone dioxygenase activity</note>
    </ligand>
</feature>
<dbReference type="SUPFAM" id="SSF51182">
    <property type="entry name" value="RmlC-like cupins"/>
    <property type="match status" value="1"/>
</dbReference>
<evidence type="ECO:0000256" key="7">
    <source>
        <dbReference type="ARBA" id="ARBA00023002"/>
    </source>
</evidence>
<comment type="pathway">
    <text evidence="11">Amino-acid biosynthesis; L-methionine biosynthesis via salvage pathway; L-methionine from S-methyl-5-thio-alpha-D-ribose 1-phosphate: step 5/6.</text>
</comment>
<proteinExistence type="inferred from homology"/>
<gene>
    <name evidence="13" type="ORF">PR048_021880</name>
</gene>
<sequence>MVQTWFMDSSEEDQRLEHHRSSPPQYLTLDELFKLTGVEYFELNPDNYAEELDKLKKIRGYTYEDNITCSKDCLQNYEEKLKTFFTEHLHTEEEIRFVLQGSGYFDVRDINDEWIRIAVSPGDLIIIPAGIYHRFTLDIKNFIQAKRFFIGHPKWTPYNRPADSMECREEYLERANKGFEE</sequence>
<dbReference type="Pfam" id="PF03079">
    <property type="entry name" value="ARD"/>
    <property type="match status" value="1"/>
</dbReference>
<evidence type="ECO:0000256" key="6">
    <source>
        <dbReference type="ARBA" id="ARBA00022964"/>
    </source>
</evidence>
<protein>
    <recommendedName>
        <fullName evidence="11">Acireductone dioxygenase</fullName>
    </recommendedName>
    <alternativeName>
        <fullName evidence="11">Acireductone dioxygenase (Fe(2+)-requiring)</fullName>
        <shortName evidence="11">ARD'</shortName>
        <shortName evidence="11">Fe-ARD</shortName>
        <ecNumber evidence="11">1.13.11.54</ecNumber>
    </alternativeName>
    <alternativeName>
        <fullName evidence="11">Acireductone dioxygenase (Ni(2+)-requiring)</fullName>
        <shortName evidence="11">ARD</shortName>
        <shortName evidence="11">Ni-ARD</shortName>
        <ecNumber evidence="11">1.13.11.53</ecNumber>
    </alternativeName>
</protein>
<feature type="binding site" evidence="11">
    <location>
        <position position="88"/>
    </location>
    <ligand>
        <name>Ni(2+)</name>
        <dbReference type="ChEBI" id="CHEBI:49786"/>
        <note>for nickel-dependent acireductone dioxygenase activity</note>
    </ligand>
</feature>
<comment type="cofactor">
    <cofactor evidence="11">
        <name>Fe(2+)</name>
        <dbReference type="ChEBI" id="CHEBI:29033"/>
    </cofactor>
    <cofactor evidence="11">
        <name>Ni(2+)</name>
        <dbReference type="ChEBI" id="CHEBI:49786"/>
    </cofactor>
    <text evidence="11">Binds either 1 Fe or Ni cation per monomer. Iron-binding promotes an acireductone dioxygenase reaction producing 2-keto-4-methylthiobutyrate, while nickel-binding promotes an acireductone dioxygenase reaction producing 3-(methylsulfanyl)propanoate.</text>
</comment>
<dbReference type="EC" id="1.13.11.53" evidence="11"/>
<feature type="binding site" evidence="11">
    <location>
        <position position="90"/>
    </location>
    <ligand>
        <name>Fe(2+)</name>
        <dbReference type="ChEBI" id="CHEBI:29033"/>
        <note>for iron-dependent acireductone dioxygenase activity</note>
    </ligand>
</feature>
<comment type="function">
    <text evidence="11">Catalyzes 2 different reactions between oxygen and the acireductone 1,2-dihydroxy-3-keto-5-methylthiopentene (DHK-MTPene) depending upon the metal bound in the active site. Fe-containing acireductone dioxygenase (Fe-ARD) produces formate and 2-keto-4-methylthiobutyrate (KMTB), the alpha-ketoacid precursor of methionine in the methionine recycle pathway. Ni-containing acireductone dioxygenase (Ni-ARD) produces methylthiopropionate, carbon monoxide and formate, and does not lie on the methionine recycle pathway.</text>
</comment>
<comment type="subcellular location">
    <subcellularLocation>
        <location evidence="11">Cytoplasm</location>
    </subcellularLocation>
    <subcellularLocation>
        <location evidence="11">Nucleus</location>
    </subcellularLocation>
</comment>
<dbReference type="Proteomes" id="UP001159363">
    <property type="component" value="Chromosome 7"/>
</dbReference>
<dbReference type="PANTHER" id="PTHR23418">
    <property type="entry name" value="ACIREDUCTONE DIOXYGENASE"/>
    <property type="match status" value="1"/>
</dbReference>
<dbReference type="InterPro" id="IPR014710">
    <property type="entry name" value="RmlC-like_jellyroll"/>
</dbReference>
<dbReference type="EC" id="1.13.11.54" evidence="11"/>
<evidence type="ECO:0000313" key="13">
    <source>
        <dbReference type="EMBL" id="KAJ8877426.1"/>
    </source>
</evidence>
<evidence type="ECO:0000256" key="2">
    <source>
        <dbReference type="ARBA" id="ARBA00022490"/>
    </source>
</evidence>
<feature type="binding site" evidence="11">
    <location>
        <position position="88"/>
    </location>
    <ligand>
        <name>Fe(2+)</name>
        <dbReference type="ChEBI" id="CHEBI:29033"/>
        <note>for iron-dependent acireductone dioxygenase activity</note>
    </ligand>
</feature>
<keyword evidence="6 11" id="KW-0223">Dioxygenase</keyword>
<dbReference type="InterPro" id="IPR011051">
    <property type="entry name" value="RmlC_Cupin_sf"/>
</dbReference>
<keyword evidence="9 11" id="KW-0486">Methionine biosynthesis</keyword>
<organism evidence="13 14">
    <name type="scientific">Dryococelus australis</name>
    <dbReference type="NCBI Taxonomy" id="614101"/>
    <lineage>
        <taxon>Eukaryota</taxon>
        <taxon>Metazoa</taxon>
        <taxon>Ecdysozoa</taxon>
        <taxon>Arthropoda</taxon>
        <taxon>Hexapoda</taxon>
        <taxon>Insecta</taxon>
        <taxon>Pterygota</taxon>
        <taxon>Neoptera</taxon>
        <taxon>Polyneoptera</taxon>
        <taxon>Phasmatodea</taxon>
        <taxon>Verophasmatodea</taxon>
        <taxon>Anareolatae</taxon>
        <taxon>Phasmatidae</taxon>
        <taxon>Eurycanthinae</taxon>
        <taxon>Dryococelus</taxon>
    </lineage>
</organism>
<evidence type="ECO:0000256" key="8">
    <source>
        <dbReference type="ARBA" id="ARBA00023004"/>
    </source>
</evidence>
<dbReference type="Gene3D" id="2.60.120.10">
    <property type="entry name" value="Jelly Rolls"/>
    <property type="match status" value="1"/>
</dbReference>
<evidence type="ECO:0000313" key="14">
    <source>
        <dbReference type="Proteomes" id="UP001159363"/>
    </source>
</evidence>
<dbReference type="InterPro" id="IPR027496">
    <property type="entry name" value="ARD_euk"/>
</dbReference>
<dbReference type="HAMAP" id="MF_03154">
    <property type="entry name" value="Salvage_MtnD_euk"/>
    <property type="match status" value="1"/>
</dbReference>
<dbReference type="EMBL" id="JARBHB010000008">
    <property type="protein sequence ID" value="KAJ8877426.1"/>
    <property type="molecule type" value="Genomic_DNA"/>
</dbReference>
<keyword evidence="7 11" id="KW-0560">Oxidoreductase</keyword>
<comment type="caution">
    <text evidence="13">The sequence shown here is derived from an EMBL/GenBank/DDBJ whole genome shotgun (WGS) entry which is preliminary data.</text>
</comment>
<comment type="catalytic activity">
    <reaction evidence="11">
        <text>1,2-dihydroxy-5-(methylsulfanyl)pent-1-en-3-one + O2 = 3-(methylsulfanyl)propanoate + CO + formate + 2 H(+)</text>
        <dbReference type="Rhea" id="RHEA:14161"/>
        <dbReference type="ChEBI" id="CHEBI:15378"/>
        <dbReference type="ChEBI" id="CHEBI:15379"/>
        <dbReference type="ChEBI" id="CHEBI:15740"/>
        <dbReference type="ChEBI" id="CHEBI:17245"/>
        <dbReference type="ChEBI" id="CHEBI:49016"/>
        <dbReference type="ChEBI" id="CHEBI:49252"/>
        <dbReference type="EC" id="1.13.11.53"/>
    </reaction>
</comment>
<reference evidence="13 14" key="1">
    <citation type="submission" date="2023-02" db="EMBL/GenBank/DDBJ databases">
        <title>LHISI_Scaffold_Assembly.</title>
        <authorList>
            <person name="Stuart O.P."/>
            <person name="Cleave R."/>
            <person name="Magrath M.J.L."/>
            <person name="Mikheyev A.S."/>
        </authorList>
    </citation>
    <scope>NUCLEOTIDE SEQUENCE [LARGE SCALE GENOMIC DNA]</scope>
    <source>
        <strain evidence="13">Daus_M_001</strain>
        <tissue evidence="13">Leg muscle</tissue>
    </source>
</reference>
<evidence type="ECO:0000256" key="3">
    <source>
        <dbReference type="ARBA" id="ARBA00022596"/>
    </source>
</evidence>
<feature type="binding site" evidence="11">
    <location>
        <position position="90"/>
    </location>
    <ligand>
        <name>Ni(2+)</name>
        <dbReference type="ChEBI" id="CHEBI:49786"/>
        <note>for nickel-dependent acireductone dioxygenase activity</note>
    </ligand>
</feature>
<dbReference type="CDD" id="cd02232">
    <property type="entry name" value="cupin_ARD"/>
    <property type="match status" value="1"/>
</dbReference>
<keyword evidence="8 11" id="KW-0408">Iron</keyword>
<feature type="binding site" evidence="11">
    <location>
        <position position="94"/>
    </location>
    <ligand>
        <name>Fe(2+)</name>
        <dbReference type="ChEBI" id="CHEBI:29033"/>
        <note>for iron-dependent acireductone dioxygenase activity</note>
    </ligand>
</feature>
<evidence type="ECO:0000256" key="5">
    <source>
        <dbReference type="ARBA" id="ARBA00022723"/>
    </source>
</evidence>
<evidence type="ECO:0000256" key="11">
    <source>
        <dbReference type="HAMAP-Rule" id="MF_03154"/>
    </source>
</evidence>
<comment type="catalytic activity">
    <reaction evidence="1 11">
        <text>1,2-dihydroxy-5-(methylsulfanyl)pent-1-en-3-one + O2 = 4-methylsulfanyl-2-oxobutanoate + formate + 2 H(+)</text>
        <dbReference type="Rhea" id="RHEA:24504"/>
        <dbReference type="ChEBI" id="CHEBI:15378"/>
        <dbReference type="ChEBI" id="CHEBI:15379"/>
        <dbReference type="ChEBI" id="CHEBI:15740"/>
        <dbReference type="ChEBI" id="CHEBI:16723"/>
        <dbReference type="ChEBI" id="CHEBI:49252"/>
        <dbReference type="EC" id="1.13.11.54"/>
    </reaction>
</comment>
<comment type="similarity">
    <text evidence="11">Belongs to the acireductone dioxygenase (ARD) family.</text>
</comment>
<evidence type="ECO:0000256" key="10">
    <source>
        <dbReference type="ARBA" id="ARBA00023242"/>
    </source>
</evidence>
<keyword evidence="2 11" id="KW-0963">Cytoplasm</keyword>
<feature type="region of interest" description="Disordered" evidence="12">
    <location>
        <begin position="1"/>
        <end position="22"/>
    </location>
</feature>
<evidence type="ECO:0000256" key="4">
    <source>
        <dbReference type="ARBA" id="ARBA00022605"/>
    </source>
</evidence>
<feature type="binding site" evidence="11">
    <location>
        <position position="133"/>
    </location>
    <ligand>
        <name>Fe(2+)</name>
        <dbReference type="ChEBI" id="CHEBI:29033"/>
        <note>for iron-dependent acireductone dioxygenase activity</note>
    </ligand>
</feature>
<accession>A0ABQ9GZF3</accession>
<keyword evidence="14" id="KW-1185">Reference proteome</keyword>
<feature type="binding site" evidence="11">
    <location>
        <position position="94"/>
    </location>
    <ligand>
        <name>Ni(2+)</name>
        <dbReference type="ChEBI" id="CHEBI:49786"/>
        <note>for nickel-dependent acireductone dioxygenase activity</note>
    </ligand>
</feature>
<keyword evidence="3 11" id="KW-0533">Nickel</keyword>
<evidence type="ECO:0000256" key="9">
    <source>
        <dbReference type="ARBA" id="ARBA00023167"/>
    </source>
</evidence>
<name>A0ABQ9GZF3_9NEOP</name>
<dbReference type="PANTHER" id="PTHR23418:SF0">
    <property type="entry name" value="ACIREDUCTONE DIOXYGENASE"/>
    <property type="match status" value="1"/>
</dbReference>
<keyword evidence="4 11" id="KW-0028">Amino-acid biosynthesis</keyword>